<evidence type="ECO:0000256" key="2">
    <source>
        <dbReference type="ARBA" id="ARBA00023163"/>
    </source>
</evidence>
<dbReference type="Gene3D" id="1.10.10.10">
    <property type="entry name" value="Winged helix-like DNA-binding domain superfamily/Winged helix DNA-binding domain"/>
    <property type="match status" value="1"/>
</dbReference>
<sequence>MLLTKREEQLMKAFLSYGKLSIDNMEEILKVSRRTVYRVLNDLTISLNSQNISIIKEDQKYFFTGQLDVLQSFSSQESFSKVERLNLMTYYLLTSQSELTNDFFQEEFAVSNVTIIQDIAEIETRLSDFDVQIKRQKGYSISDKTFKKRWLLAILLSNNISLSDFWQMKMGYFDFISADRLVIAKSVFQKHQSELPEMDSKLLQFFIILLALSNWQAIEKDNQSVSKLALDFSQKVFADFSSQSNDFYPISEILYFAKLLDLLLLKRQETPLFQENFDSEFFYNVSNLIDKVALYTKINFTKDQTLFKFLFNHIRLSLAVPILFADSKVTDLAHEALRNNEYLHRVIQLLVMEIFPNYLQTEWELELITLHFASSLRRSPQIYPVRILLLTDERPLATELLVSRLKNIAPFIESIATKACSSLEESDFDTYDAILATKLLSHDNIQFVSTYPNPSEMLGLEEFLQDVQINRDVKLRESQNVMMQMDFKDYFNASQLILKRFYLKPLNNRKQFNHTIDDIIQNVDMVSDKEYLTRKLNKRFNESPMAIPETNLALIHTQSSKVMKSVFLVFELENPVFAKSMNGQDELVKRVLVMLTPLEEGDEVRDLMTAISQSIIENHLYTEIYKKANQDIIYQLLNQIFTEKIKKLEN</sequence>
<evidence type="ECO:0000313" key="5">
    <source>
        <dbReference type="EMBL" id="AHY15681.1"/>
    </source>
</evidence>
<keyword evidence="1" id="KW-0805">Transcription regulation</keyword>
<proteinExistence type="predicted"/>
<dbReference type="PROSITE" id="PS51094">
    <property type="entry name" value="PTS_EIIA_TYPE_2"/>
    <property type="match status" value="1"/>
</dbReference>
<dbReference type="PROSITE" id="PS51372">
    <property type="entry name" value="PRD_2"/>
    <property type="match status" value="1"/>
</dbReference>
<dbReference type="Gene3D" id="3.40.930.10">
    <property type="entry name" value="Mannitol-specific EII, Chain A"/>
    <property type="match status" value="1"/>
</dbReference>
<dbReference type="InterPro" id="IPR036388">
    <property type="entry name" value="WH-like_DNA-bd_sf"/>
</dbReference>
<evidence type="ECO:0000259" key="4">
    <source>
        <dbReference type="PROSITE" id="PS51372"/>
    </source>
</evidence>
<gene>
    <name evidence="5" type="ORF">DQ08_04260</name>
</gene>
<dbReference type="InterPro" id="IPR011608">
    <property type="entry name" value="PRD"/>
</dbReference>
<dbReference type="PANTHER" id="PTHR30185">
    <property type="entry name" value="CRYPTIC BETA-GLUCOSIDE BGL OPERON ANTITERMINATOR"/>
    <property type="match status" value="1"/>
</dbReference>
<dbReference type="Pfam" id="PF00359">
    <property type="entry name" value="PTS_EIIA_2"/>
    <property type="match status" value="1"/>
</dbReference>
<dbReference type="PANTHER" id="PTHR30185:SF18">
    <property type="entry name" value="TRANSCRIPTIONAL REGULATOR MTLR"/>
    <property type="match status" value="1"/>
</dbReference>
<dbReference type="InterPro" id="IPR050661">
    <property type="entry name" value="BglG_antiterminators"/>
</dbReference>
<protein>
    <submittedName>
        <fullName evidence="5">Phosphotransferase</fullName>
    </submittedName>
</protein>
<accession>A0ABN4D9R6</accession>
<keyword evidence="2" id="KW-0804">Transcription</keyword>
<name>A0ABN4D9R6_STRIN</name>
<dbReference type="SUPFAM" id="SSF55804">
    <property type="entry name" value="Phoshotransferase/anion transport protein"/>
    <property type="match status" value="1"/>
</dbReference>
<feature type="domain" description="PTS EIIA type-2" evidence="3">
    <location>
        <begin position="489"/>
        <end position="640"/>
    </location>
</feature>
<dbReference type="InterPro" id="IPR002178">
    <property type="entry name" value="PTS_EIIA_type-2_dom"/>
</dbReference>
<keyword evidence="6" id="KW-1185">Reference proteome</keyword>
<evidence type="ECO:0000256" key="1">
    <source>
        <dbReference type="ARBA" id="ARBA00023015"/>
    </source>
</evidence>
<evidence type="ECO:0000313" key="6">
    <source>
        <dbReference type="Proteomes" id="UP000025245"/>
    </source>
</evidence>
<dbReference type="Proteomes" id="UP000025245">
    <property type="component" value="Chromosome"/>
</dbReference>
<dbReference type="EMBL" id="CP007586">
    <property type="protein sequence ID" value="AHY15681.1"/>
    <property type="molecule type" value="Genomic_DNA"/>
</dbReference>
<evidence type="ECO:0000259" key="3">
    <source>
        <dbReference type="PROSITE" id="PS51094"/>
    </source>
</evidence>
<dbReference type="RefSeq" id="WP_031238955.1">
    <property type="nucleotide sequence ID" value="NZ_CP010783.1"/>
</dbReference>
<feature type="domain" description="PRD" evidence="4">
    <location>
        <begin position="276"/>
        <end position="382"/>
    </location>
</feature>
<dbReference type="InterPro" id="IPR013196">
    <property type="entry name" value="HTH_11"/>
</dbReference>
<dbReference type="InterPro" id="IPR016152">
    <property type="entry name" value="PTrfase/Anion_transptr"/>
</dbReference>
<organism evidence="5 6">
    <name type="scientific">Streptococcus iniae</name>
    <name type="common">Streptococcus shiloi</name>
    <dbReference type="NCBI Taxonomy" id="1346"/>
    <lineage>
        <taxon>Bacteria</taxon>
        <taxon>Bacillati</taxon>
        <taxon>Bacillota</taxon>
        <taxon>Bacilli</taxon>
        <taxon>Lactobacillales</taxon>
        <taxon>Streptococcaceae</taxon>
        <taxon>Streptococcus</taxon>
    </lineage>
</organism>
<reference evidence="5 6" key="1">
    <citation type="journal article" date="2014" name="Genome Announc.">
        <title>Complete Genome Sequence of a Virulent Strain, Streptococcus iniae ISET0901, Isolated from Diseased Tilapia.</title>
        <authorList>
            <person name="Pridgeon J.W."/>
            <person name="Zhang D."/>
            <person name="Zhang L."/>
        </authorList>
    </citation>
    <scope>NUCLEOTIDE SEQUENCE [LARGE SCALE GENOMIC DNA]</scope>
    <source>
        <strain evidence="5 6">ISET0901</strain>
    </source>
</reference>
<dbReference type="Pfam" id="PF08279">
    <property type="entry name" value="HTH_11"/>
    <property type="match status" value="1"/>
</dbReference>
<dbReference type="GeneID" id="35765807"/>